<dbReference type="AlphaFoldDB" id="A0A5C7VTZ7"/>
<proteinExistence type="predicted"/>
<protein>
    <recommendedName>
        <fullName evidence="1">IstB-like ATP-binding domain-containing protein</fullName>
    </recommendedName>
</protein>
<gene>
    <name evidence="2" type="ORF">E6Q60_06930</name>
</gene>
<dbReference type="InterPro" id="IPR002611">
    <property type="entry name" value="IstB_ATP-bd"/>
</dbReference>
<organism evidence="2 3">
    <name type="scientific">Nitrosomonas oligotropha</name>
    <dbReference type="NCBI Taxonomy" id="42354"/>
    <lineage>
        <taxon>Bacteria</taxon>
        <taxon>Pseudomonadati</taxon>
        <taxon>Pseudomonadota</taxon>
        <taxon>Betaproteobacteria</taxon>
        <taxon>Nitrosomonadales</taxon>
        <taxon>Nitrosomonadaceae</taxon>
        <taxon>Nitrosomonas</taxon>
    </lineage>
</organism>
<dbReference type="EMBL" id="SSFX01000045">
    <property type="protein sequence ID" value="TXI28650.1"/>
    <property type="molecule type" value="Genomic_DNA"/>
</dbReference>
<evidence type="ECO:0000313" key="2">
    <source>
        <dbReference type="EMBL" id="TXI28650.1"/>
    </source>
</evidence>
<reference evidence="2 3" key="1">
    <citation type="submission" date="2018-09" db="EMBL/GenBank/DDBJ databases">
        <title>Metagenome Assembled Genomes from an Advanced Water Purification Facility.</title>
        <authorList>
            <person name="Stamps B.W."/>
            <person name="Spear J.R."/>
        </authorList>
    </citation>
    <scope>NUCLEOTIDE SEQUENCE [LARGE SCALE GENOMIC DNA]</scope>
    <source>
        <strain evidence="2">Bin_54_1</strain>
    </source>
</reference>
<dbReference type="GO" id="GO:0005524">
    <property type="term" value="F:ATP binding"/>
    <property type="evidence" value="ECO:0007669"/>
    <property type="project" value="InterPro"/>
</dbReference>
<feature type="domain" description="IstB-like ATP-binding" evidence="1">
    <location>
        <begin position="3"/>
        <end position="57"/>
    </location>
</feature>
<dbReference type="Proteomes" id="UP000321055">
    <property type="component" value="Unassembled WGS sequence"/>
</dbReference>
<evidence type="ECO:0000259" key="1">
    <source>
        <dbReference type="Pfam" id="PF01695"/>
    </source>
</evidence>
<sequence>MPVIDKIGYLHFDRAETSLFLNLIVKQYEVSSIIVTSNLPFSRWPGAFADDQSLVTAPRPPAAS</sequence>
<comment type="caution">
    <text evidence="2">The sequence shown here is derived from an EMBL/GenBank/DDBJ whole genome shotgun (WGS) entry which is preliminary data.</text>
</comment>
<name>A0A5C7VTZ7_9PROT</name>
<evidence type="ECO:0000313" key="3">
    <source>
        <dbReference type="Proteomes" id="UP000321055"/>
    </source>
</evidence>
<dbReference type="Pfam" id="PF01695">
    <property type="entry name" value="IstB_IS21"/>
    <property type="match status" value="1"/>
</dbReference>
<accession>A0A5C7VTZ7</accession>